<keyword evidence="3" id="KW-1185">Reference proteome</keyword>
<dbReference type="PANTHER" id="PTHR36351">
    <property type="entry name" value="EMBRYO SAC DEVELOPMENT ARREST 12"/>
    <property type="match status" value="1"/>
</dbReference>
<dbReference type="PANTHER" id="PTHR36351:SF1">
    <property type="entry name" value="EMBRYO SAC DEVELOPMENT ARREST 12"/>
    <property type="match status" value="1"/>
</dbReference>
<protein>
    <recommendedName>
        <fullName evidence="1">DUF7138 domain-containing protein</fullName>
    </recommendedName>
</protein>
<reference evidence="3" key="1">
    <citation type="submission" date="2013-01" db="EMBL/GenBank/DDBJ databases">
        <title>Draft Genome Sequence of a Mulberry Tree, Morus notabilis C.K. Schneid.</title>
        <authorList>
            <person name="He N."/>
            <person name="Zhao S."/>
        </authorList>
    </citation>
    <scope>NUCLEOTIDE SEQUENCE</scope>
</reference>
<dbReference type="STRING" id="981085.W9S997"/>
<evidence type="ECO:0000259" key="1">
    <source>
        <dbReference type="Pfam" id="PF23596"/>
    </source>
</evidence>
<sequence>MVEIPGGVSFPVVFFDGEHETEIGSVAVYAAMEFKRFQALLSQKIGISPHQFSVHLSSPESRRKIPITGKVNFGAICREKGCFFVVVLKRSRRPRRRKSHHHHHQDYLDDVILYLDADHSLMISKNPPPNVMLLRRDAAVDCCVSSSSDRVEYENRVLNLQLEKETYLMNMGLSGLGREANETAAPVCGDCVKAKELGQEAGFHWCVYDAVTFGFRPPAGPIARPFRRPE</sequence>
<gene>
    <name evidence="2" type="ORF">L484_003317</name>
</gene>
<evidence type="ECO:0000313" key="2">
    <source>
        <dbReference type="EMBL" id="EXB94753.1"/>
    </source>
</evidence>
<dbReference type="EMBL" id="KE345173">
    <property type="protein sequence ID" value="EXB94753.1"/>
    <property type="molecule type" value="Genomic_DNA"/>
</dbReference>
<dbReference type="Pfam" id="PF23596">
    <property type="entry name" value="DUF7138"/>
    <property type="match status" value="1"/>
</dbReference>
<dbReference type="InterPro" id="IPR055562">
    <property type="entry name" value="DUF7138"/>
</dbReference>
<feature type="domain" description="DUF7138" evidence="1">
    <location>
        <begin position="7"/>
        <end position="86"/>
    </location>
</feature>
<name>W9S997_9ROSA</name>
<organism evidence="2 3">
    <name type="scientific">Morus notabilis</name>
    <dbReference type="NCBI Taxonomy" id="981085"/>
    <lineage>
        <taxon>Eukaryota</taxon>
        <taxon>Viridiplantae</taxon>
        <taxon>Streptophyta</taxon>
        <taxon>Embryophyta</taxon>
        <taxon>Tracheophyta</taxon>
        <taxon>Spermatophyta</taxon>
        <taxon>Magnoliopsida</taxon>
        <taxon>eudicotyledons</taxon>
        <taxon>Gunneridae</taxon>
        <taxon>Pentapetalae</taxon>
        <taxon>rosids</taxon>
        <taxon>fabids</taxon>
        <taxon>Rosales</taxon>
        <taxon>Moraceae</taxon>
        <taxon>Moreae</taxon>
        <taxon>Morus</taxon>
    </lineage>
</organism>
<proteinExistence type="predicted"/>
<dbReference type="AlphaFoldDB" id="W9S997"/>
<dbReference type="eggNOG" id="ENOG502S4PI">
    <property type="taxonomic scope" value="Eukaryota"/>
</dbReference>
<evidence type="ECO:0000313" key="3">
    <source>
        <dbReference type="Proteomes" id="UP000030645"/>
    </source>
</evidence>
<accession>W9S997</accession>
<dbReference type="Proteomes" id="UP000030645">
    <property type="component" value="Unassembled WGS sequence"/>
</dbReference>